<evidence type="ECO:0000256" key="3">
    <source>
        <dbReference type="ARBA" id="ARBA00023235"/>
    </source>
</evidence>
<protein>
    <recommendedName>
        <fullName evidence="5">Aldose 1-epimerase</fullName>
        <ecNumber evidence="5">5.1.3.3</ecNumber>
    </recommendedName>
</protein>
<dbReference type="InterPro" id="IPR011013">
    <property type="entry name" value="Gal_mutarotase_sf_dom"/>
</dbReference>
<dbReference type="PANTHER" id="PTHR10091:SF0">
    <property type="entry name" value="GALACTOSE MUTAROTASE"/>
    <property type="match status" value="1"/>
</dbReference>
<dbReference type="InterPro" id="IPR015443">
    <property type="entry name" value="Aldose_1-epimerase"/>
</dbReference>
<dbReference type="CDD" id="cd09019">
    <property type="entry name" value="galactose_mutarotase_like"/>
    <property type="match status" value="1"/>
</dbReference>
<feature type="chain" id="PRO_5045631066" description="Aldose 1-epimerase" evidence="6">
    <location>
        <begin position="28"/>
        <end position="395"/>
    </location>
</feature>
<dbReference type="InterPro" id="IPR014718">
    <property type="entry name" value="GH-type_carb-bd"/>
</dbReference>
<dbReference type="PANTHER" id="PTHR10091">
    <property type="entry name" value="ALDOSE-1-EPIMERASE"/>
    <property type="match status" value="1"/>
</dbReference>
<dbReference type="PIRSF" id="PIRSF005096">
    <property type="entry name" value="GALM"/>
    <property type="match status" value="1"/>
</dbReference>
<dbReference type="NCBIfam" id="NF008277">
    <property type="entry name" value="PRK11055.1"/>
    <property type="match status" value="1"/>
</dbReference>
<dbReference type="InterPro" id="IPR047215">
    <property type="entry name" value="Galactose_mutarotase-like"/>
</dbReference>
<keyword evidence="6" id="KW-0732">Signal</keyword>
<dbReference type="Proteomes" id="UP001187221">
    <property type="component" value="Unassembled WGS sequence"/>
</dbReference>
<dbReference type="Pfam" id="PF01263">
    <property type="entry name" value="Aldose_epim"/>
    <property type="match status" value="1"/>
</dbReference>
<comment type="catalytic activity">
    <reaction evidence="5">
        <text>alpha-D-glucose = beta-D-glucose</text>
        <dbReference type="Rhea" id="RHEA:10264"/>
        <dbReference type="ChEBI" id="CHEBI:15903"/>
        <dbReference type="ChEBI" id="CHEBI:17925"/>
        <dbReference type="EC" id="5.1.3.3"/>
    </reaction>
</comment>
<dbReference type="EMBL" id="BTFW01000001">
    <property type="protein sequence ID" value="GMM60452.1"/>
    <property type="molecule type" value="Genomic_DNA"/>
</dbReference>
<accession>A0ABQ6P5B3</accession>
<reference evidence="7 8" key="1">
    <citation type="submission" date="2023-06" db="EMBL/GenBank/DDBJ databases">
        <title>Draft genome sequence of Novosphingobium sp. strain IK01.</title>
        <authorList>
            <person name="Hatamoto M."/>
            <person name="Ikarashi T."/>
            <person name="Yamaguchi T."/>
        </authorList>
    </citation>
    <scope>NUCLEOTIDE SEQUENCE [LARGE SCALE GENOMIC DNA]</scope>
    <source>
        <strain evidence="7 8">IK01</strain>
    </source>
</reference>
<keyword evidence="4 5" id="KW-0119">Carbohydrate metabolism</keyword>
<feature type="signal peptide" evidence="6">
    <location>
        <begin position="1"/>
        <end position="27"/>
    </location>
</feature>
<dbReference type="RefSeq" id="WP_317974250.1">
    <property type="nucleotide sequence ID" value="NZ_BTFW01000001.1"/>
</dbReference>
<dbReference type="SUPFAM" id="SSF74650">
    <property type="entry name" value="Galactose mutarotase-like"/>
    <property type="match status" value="1"/>
</dbReference>
<gene>
    <name evidence="7" type="ORF">NUTIK01_12290</name>
</gene>
<sequence>MNTKAVSLAAGVAVAALALVPQAGACAATATPATPAATVEALQDEAGTLADGSRIMAITLKARNGVSARILSYGATLQSLVAPDRQGHLADVLLGYDDLAGYVDHPNFFGVTVGRVANRIAGGRFTLDGKSFQLPLNDNKVNSLHGGGQGFDKQVWQVVAVRSGPVASVELARVSPDGEAGYPGTVRTSVTYSLDNKGDLTIAFAASTDKPTIINMTNHGIFNLAGEGSPDGAMDEVLTIPARAYTPVDAALIPTGELRPVVNTVFDFTRGRRLADGLRDGTDPQIVAGRGYDHNFALDKGVTASPELVARLEDRTSGRVLEVLSTEPGVQLYTGNFLDGTLVGKHGHVYRMGDGIALEPQKFPDAVHHPAFVSTRVDPGKPYRHVMIYRVTTSR</sequence>
<evidence type="ECO:0000256" key="1">
    <source>
        <dbReference type="ARBA" id="ARBA00005028"/>
    </source>
</evidence>
<name>A0ABQ6P5B3_9SPHN</name>
<evidence type="ECO:0000256" key="6">
    <source>
        <dbReference type="SAM" id="SignalP"/>
    </source>
</evidence>
<evidence type="ECO:0000313" key="7">
    <source>
        <dbReference type="EMBL" id="GMM60452.1"/>
    </source>
</evidence>
<keyword evidence="3 5" id="KW-0413">Isomerase</keyword>
<dbReference type="InterPro" id="IPR008183">
    <property type="entry name" value="Aldose_1/G6P_1-epimerase"/>
</dbReference>
<comment type="similarity">
    <text evidence="2 5">Belongs to the aldose epimerase family.</text>
</comment>
<organism evidence="7 8">
    <name type="scientific">Novosphingobium pituita</name>
    <dbReference type="NCBI Taxonomy" id="3056842"/>
    <lineage>
        <taxon>Bacteria</taxon>
        <taxon>Pseudomonadati</taxon>
        <taxon>Pseudomonadota</taxon>
        <taxon>Alphaproteobacteria</taxon>
        <taxon>Sphingomonadales</taxon>
        <taxon>Sphingomonadaceae</taxon>
        <taxon>Novosphingobium</taxon>
    </lineage>
</organism>
<dbReference type="Gene3D" id="2.70.98.10">
    <property type="match status" value="1"/>
</dbReference>
<comment type="caution">
    <text evidence="7">The sequence shown here is derived from an EMBL/GenBank/DDBJ whole genome shotgun (WGS) entry which is preliminary data.</text>
</comment>
<evidence type="ECO:0000256" key="5">
    <source>
        <dbReference type="PIRNR" id="PIRNR005096"/>
    </source>
</evidence>
<comment type="pathway">
    <text evidence="1 5">Carbohydrate metabolism; hexose metabolism.</text>
</comment>
<keyword evidence="8" id="KW-1185">Reference proteome</keyword>
<evidence type="ECO:0000256" key="2">
    <source>
        <dbReference type="ARBA" id="ARBA00006206"/>
    </source>
</evidence>
<evidence type="ECO:0000313" key="8">
    <source>
        <dbReference type="Proteomes" id="UP001187221"/>
    </source>
</evidence>
<dbReference type="EC" id="5.1.3.3" evidence="5"/>
<evidence type="ECO:0000256" key="4">
    <source>
        <dbReference type="ARBA" id="ARBA00023277"/>
    </source>
</evidence>
<proteinExistence type="inferred from homology"/>